<keyword evidence="13" id="KW-1185">Reference proteome</keyword>
<dbReference type="EMBL" id="QFYP01000001">
    <property type="protein sequence ID" value="RAK58535.1"/>
    <property type="molecule type" value="Genomic_DNA"/>
</dbReference>
<sequence>MSLAALLESLPIPVIQAPMVGASLDALPLAVSRAGGLGSFAAATLSPAEIGPAVAALRAQTDAPFAVNLLMAPATRPEPAEVDAALARLAPWYAELGAPTPDAPNRFSQDFEAQLEAVTRAAPPVASFTFSVLTRAQVDALHQAGTYVVGTANTVAEARAWAEAGADGICAQGAEAGGHHTNFLAGIEASLIGTMALVATVREAVDLPVIAAGGIMDGRGVAAALALGASAAQMGTAFLLADQAVTPGPWQRAIAAATDDPTRMTRAFSGRYARGIENRFMREMRAVEREVPAYPVQNRLTQPLRAAAEQAGDAEMMSLWAGQAVRLTRAGDAGEMLRRWWNEAQAASRELARRTGA</sequence>
<evidence type="ECO:0000313" key="12">
    <source>
        <dbReference type="EMBL" id="RAK58535.1"/>
    </source>
</evidence>
<keyword evidence="7" id="KW-0560">Oxidoreductase</keyword>
<proteinExistence type="inferred from homology"/>
<name>A0A328AWB0_9CAUL</name>
<dbReference type="Gene3D" id="3.20.20.70">
    <property type="entry name" value="Aldolase class I"/>
    <property type="match status" value="1"/>
</dbReference>
<accession>A0A328AWB0</accession>
<dbReference type="OrthoDB" id="9778912at2"/>
<dbReference type="InterPro" id="IPR013785">
    <property type="entry name" value="Aldolase_TIM"/>
</dbReference>
<dbReference type="Proteomes" id="UP000249842">
    <property type="component" value="Unassembled WGS sequence"/>
</dbReference>
<evidence type="ECO:0000256" key="1">
    <source>
        <dbReference type="ARBA" id="ARBA00001917"/>
    </source>
</evidence>
<dbReference type="Pfam" id="PF03060">
    <property type="entry name" value="NMO"/>
    <property type="match status" value="1"/>
</dbReference>
<evidence type="ECO:0000256" key="10">
    <source>
        <dbReference type="ARBA" id="ARBA00049401"/>
    </source>
</evidence>
<evidence type="ECO:0000256" key="8">
    <source>
        <dbReference type="ARBA" id="ARBA00023033"/>
    </source>
</evidence>
<dbReference type="FunFam" id="3.20.20.70:FF:000154">
    <property type="entry name" value="Probable nitronate monooxygenase"/>
    <property type="match status" value="1"/>
</dbReference>
<evidence type="ECO:0000256" key="9">
    <source>
        <dbReference type="ARBA" id="ARBA00031155"/>
    </source>
</evidence>
<reference evidence="13" key="1">
    <citation type="submission" date="2018-05" db="EMBL/GenBank/DDBJ databases">
        <authorList>
            <person name="Li X."/>
        </authorList>
    </citation>
    <scope>NUCLEOTIDE SEQUENCE [LARGE SCALE GENOMIC DNA]</scope>
    <source>
        <strain evidence="13">HKS-05</strain>
    </source>
</reference>
<comment type="cofactor">
    <cofactor evidence="1">
        <name>FMN</name>
        <dbReference type="ChEBI" id="CHEBI:58210"/>
    </cofactor>
</comment>
<keyword evidence="8 12" id="KW-0503">Monooxygenase</keyword>
<evidence type="ECO:0000256" key="2">
    <source>
        <dbReference type="ARBA" id="ARBA00009881"/>
    </source>
</evidence>
<evidence type="ECO:0000256" key="5">
    <source>
        <dbReference type="ARBA" id="ARBA00022643"/>
    </source>
</evidence>
<dbReference type="GO" id="GO:0000166">
    <property type="term" value="F:nucleotide binding"/>
    <property type="evidence" value="ECO:0007669"/>
    <property type="project" value="UniProtKB-KW"/>
</dbReference>
<keyword evidence="6" id="KW-0547">Nucleotide-binding</keyword>
<dbReference type="GO" id="GO:0018580">
    <property type="term" value="F:nitronate monooxygenase activity"/>
    <property type="evidence" value="ECO:0007669"/>
    <property type="project" value="InterPro"/>
</dbReference>
<dbReference type="CDD" id="cd04730">
    <property type="entry name" value="NPD_like"/>
    <property type="match status" value="1"/>
</dbReference>
<keyword evidence="5" id="KW-0288">FMN</keyword>
<organism evidence="12 13">
    <name type="scientific">Phenylobacterium hankyongense</name>
    <dbReference type="NCBI Taxonomy" id="1813876"/>
    <lineage>
        <taxon>Bacteria</taxon>
        <taxon>Pseudomonadati</taxon>
        <taxon>Pseudomonadota</taxon>
        <taxon>Alphaproteobacteria</taxon>
        <taxon>Caulobacterales</taxon>
        <taxon>Caulobacteraceae</taxon>
        <taxon>Phenylobacterium</taxon>
    </lineage>
</organism>
<dbReference type="RefSeq" id="WP_111455827.1">
    <property type="nucleotide sequence ID" value="NZ_QFYP01000001.1"/>
</dbReference>
<comment type="similarity">
    <text evidence="2">Belongs to the nitronate monooxygenase family. NMO class I subfamily.</text>
</comment>
<keyword evidence="3" id="KW-0216">Detoxification</keyword>
<dbReference type="SUPFAM" id="SSF51412">
    <property type="entry name" value="Inosine monophosphate dehydrogenase (IMPDH)"/>
    <property type="match status" value="1"/>
</dbReference>
<dbReference type="PANTHER" id="PTHR42747">
    <property type="entry name" value="NITRONATE MONOOXYGENASE-RELATED"/>
    <property type="match status" value="1"/>
</dbReference>
<evidence type="ECO:0000256" key="7">
    <source>
        <dbReference type="ARBA" id="ARBA00023002"/>
    </source>
</evidence>
<evidence type="ECO:0000256" key="3">
    <source>
        <dbReference type="ARBA" id="ARBA00022575"/>
    </source>
</evidence>
<dbReference type="PANTHER" id="PTHR42747:SF3">
    <property type="entry name" value="NITRONATE MONOOXYGENASE-RELATED"/>
    <property type="match status" value="1"/>
</dbReference>
<dbReference type="InterPro" id="IPR004136">
    <property type="entry name" value="NMO"/>
</dbReference>
<evidence type="ECO:0000256" key="4">
    <source>
        <dbReference type="ARBA" id="ARBA00022630"/>
    </source>
</evidence>
<dbReference type="GO" id="GO:0009636">
    <property type="term" value="P:response to toxic substance"/>
    <property type="evidence" value="ECO:0007669"/>
    <property type="project" value="UniProtKB-KW"/>
</dbReference>
<gene>
    <name evidence="12" type="ORF">DJ021_01335</name>
</gene>
<keyword evidence="4" id="KW-0285">Flavoprotein</keyword>
<evidence type="ECO:0000256" key="11">
    <source>
        <dbReference type="ARBA" id="ARBA00067136"/>
    </source>
</evidence>
<evidence type="ECO:0000313" key="13">
    <source>
        <dbReference type="Proteomes" id="UP000249842"/>
    </source>
</evidence>
<dbReference type="AlphaFoldDB" id="A0A328AWB0"/>
<evidence type="ECO:0000256" key="6">
    <source>
        <dbReference type="ARBA" id="ARBA00022741"/>
    </source>
</evidence>
<protein>
    <recommendedName>
        <fullName evidence="11">Nitronate monooxygenase</fullName>
    </recommendedName>
    <alternativeName>
        <fullName evidence="9">Propionate 3-nitronate monooxygenase</fullName>
    </alternativeName>
</protein>
<comment type="catalytic activity">
    <reaction evidence="10">
        <text>3 propionate 3-nitronate + 3 O2 + H2O = 3 3-oxopropanoate + 2 nitrate + nitrite + H2O2 + 3 H(+)</text>
        <dbReference type="Rhea" id="RHEA:57332"/>
        <dbReference type="ChEBI" id="CHEBI:15377"/>
        <dbReference type="ChEBI" id="CHEBI:15378"/>
        <dbReference type="ChEBI" id="CHEBI:15379"/>
        <dbReference type="ChEBI" id="CHEBI:16240"/>
        <dbReference type="ChEBI" id="CHEBI:16301"/>
        <dbReference type="ChEBI" id="CHEBI:17632"/>
        <dbReference type="ChEBI" id="CHEBI:33190"/>
        <dbReference type="ChEBI" id="CHEBI:136067"/>
    </reaction>
</comment>
<comment type="caution">
    <text evidence="12">The sequence shown here is derived from an EMBL/GenBank/DDBJ whole genome shotgun (WGS) entry which is preliminary data.</text>
</comment>